<dbReference type="PROSITE" id="PS50110">
    <property type="entry name" value="RESPONSE_REGULATORY"/>
    <property type="match status" value="2"/>
</dbReference>
<evidence type="ECO:0000256" key="2">
    <source>
        <dbReference type="ARBA" id="ARBA00023012"/>
    </source>
</evidence>
<dbReference type="SUPFAM" id="SSF52172">
    <property type="entry name" value="CheY-like"/>
    <property type="match status" value="2"/>
</dbReference>
<feature type="domain" description="Response regulatory" evidence="4">
    <location>
        <begin position="135"/>
        <end position="253"/>
    </location>
</feature>
<gene>
    <name evidence="5" type="ORF">SAMN02745702_00044</name>
</gene>
<evidence type="ECO:0000256" key="1">
    <source>
        <dbReference type="ARBA" id="ARBA00022553"/>
    </source>
</evidence>
<dbReference type="InterPro" id="IPR001789">
    <property type="entry name" value="Sig_transdc_resp-reg_receiver"/>
</dbReference>
<evidence type="ECO:0000256" key="3">
    <source>
        <dbReference type="PROSITE-ProRule" id="PRU00169"/>
    </source>
</evidence>
<organism evidence="5 6">
    <name type="scientific">Desulfobaculum bizertense DSM 18034</name>
    <dbReference type="NCBI Taxonomy" id="1121442"/>
    <lineage>
        <taxon>Bacteria</taxon>
        <taxon>Pseudomonadati</taxon>
        <taxon>Thermodesulfobacteriota</taxon>
        <taxon>Desulfovibrionia</taxon>
        <taxon>Desulfovibrionales</taxon>
        <taxon>Desulfovibrionaceae</taxon>
        <taxon>Desulfobaculum</taxon>
    </lineage>
</organism>
<name>A0A1T4VD45_9BACT</name>
<dbReference type="PANTHER" id="PTHR44591">
    <property type="entry name" value="STRESS RESPONSE REGULATOR PROTEIN 1"/>
    <property type="match status" value="1"/>
</dbReference>
<dbReference type="SMART" id="SM00448">
    <property type="entry name" value="REC"/>
    <property type="match status" value="2"/>
</dbReference>
<protein>
    <submittedName>
        <fullName evidence="5">Response regulator receiver domain-containing protein</fullName>
    </submittedName>
</protein>
<feature type="modified residue" description="4-aspartylphosphate" evidence="3">
    <location>
        <position position="64"/>
    </location>
</feature>
<keyword evidence="1 3" id="KW-0597">Phosphoprotein</keyword>
<dbReference type="InterPro" id="IPR011006">
    <property type="entry name" value="CheY-like_superfamily"/>
</dbReference>
<dbReference type="AlphaFoldDB" id="A0A1T4VD45"/>
<feature type="modified residue" description="4-aspartylphosphate" evidence="3">
    <location>
        <position position="186"/>
    </location>
</feature>
<keyword evidence="6" id="KW-1185">Reference proteome</keyword>
<dbReference type="GO" id="GO:0000160">
    <property type="term" value="P:phosphorelay signal transduction system"/>
    <property type="evidence" value="ECO:0007669"/>
    <property type="project" value="InterPro"/>
</dbReference>
<dbReference type="STRING" id="1121442.SAMN02745702_00044"/>
<dbReference type="EMBL" id="FUYA01000001">
    <property type="protein sequence ID" value="SKA62884.1"/>
    <property type="molecule type" value="Genomic_DNA"/>
</dbReference>
<keyword evidence="2" id="KW-0902">Two-component regulatory system</keyword>
<reference evidence="5 6" key="1">
    <citation type="submission" date="2017-02" db="EMBL/GenBank/DDBJ databases">
        <authorList>
            <person name="Peterson S.W."/>
        </authorList>
    </citation>
    <scope>NUCLEOTIDE SEQUENCE [LARGE SCALE GENOMIC DNA]</scope>
    <source>
        <strain evidence="5 6">DSM 18034</strain>
    </source>
</reference>
<dbReference type="InterPro" id="IPR050595">
    <property type="entry name" value="Bact_response_regulator"/>
</dbReference>
<dbReference type="RefSeq" id="WP_078683377.1">
    <property type="nucleotide sequence ID" value="NZ_FUYA01000001.1"/>
</dbReference>
<evidence type="ECO:0000313" key="5">
    <source>
        <dbReference type="EMBL" id="SKA62884.1"/>
    </source>
</evidence>
<dbReference type="Proteomes" id="UP000189733">
    <property type="component" value="Unassembled WGS sequence"/>
</dbReference>
<accession>A0A1T4VD45</accession>
<proteinExistence type="predicted"/>
<dbReference type="Gene3D" id="3.40.50.2300">
    <property type="match status" value="2"/>
</dbReference>
<sequence>MSEQTVKDVAMRVLVIEDSHVQAKIVSRHIEGLTNFTTVWASTLEEAAEIISAQRDELFAAVVDLNLPDAPDGEAVDLTMAAHLPSIVLTATFHDEVRDSLLERNVADYVLKESMVVLDSVVDGLSRLFRNQFIQALVVDDSRAARNVVRNLLSCQNFQVLEAANGAEALALVEQSKGQVKVVVTDWEMPEMDGFALCSALRKKYCKRELAIVGISGAGGTAMTAKFLKLGANDFLAKPFSAEEFSWRVNQTVEMMELIQKLNECNQQLKHSALAGASA</sequence>
<dbReference type="Pfam" id="PF00072">
    <property type="entry name" value="Response_reg"/>
    <property type="match status" value="1"/>
</dbReference>
<evidence type="ECO:0000259" key="4">
    <source>
        <dbReference type="PROSITE" id="PS50110"/>
    </source>
</evidence>
<feature type="domain" description="Response regulatory" evidence="4">
    <location>
        <begin position="12"/>
        <end position="127"/>
    </location>
</feature>
<evidence type="ECO:0000313" key="6">
    <source>
        <dbReference type="Proteomes" id="UP000189733"/>
    </source>
</evidence>
<dbReference type="OrthoDB" id="9778432at2"/>
<dbReference type="PANTHER" id="PTHR44591:SF14">
    <property type="entry name" value="PROTEIN PILG"/>
    <property type="match status" value="1"/>
</dbReference>